<evidence type="ECO:0000256" key="1">
    <source>
        <dbReference type="ARBA" id="ARBA00038158"/>
    </source>
</evidence>
<dbReference type="Pfam" id="PF01209">
    <property type="entry name" value="Ubie_methyltran"/>
    <property type="match status" value="1"/>
</dbReference>
<dbReference type="PANTHER" id="PTHR43591">
    <property type="entry name" value="METHYLTRANSFERASE"/>
    <property type="match status" value="1"/>
</dbReference>
<dbReference type="CDD" id="cd02440">
    <property type="entry name" value="AdoMet_MTases"/>
    <property type="match status" value="1"/>
</dbReference>
<dbReference type="SUPFAM" id="SSF53335">
    <property type="entry name" value="S-adenosyl-L-methionine-dependent methyltransferases"/>
    <property type="match status" value="1"/>
</dbReference>
<accession>A0ABP0CW46</accession>
<evidence type="ECO:0000313" key="2">
    <source>
        <dbReference type="EMBL" id="CAK7236350.1"/>
    </source>
</evidence>
<dbReference type="EMBL" id="CAWUHD010000161">
    <property type="protein sequence ID" value="CAK7236350.1"/>
    <property type="molecule type" value="Genomic_DNA"/>
</dbReference>
<gene>
    <name evidence="2" type="ORF">SEUCBS140593_009591</name>
</gene>
<dbReference type="InterPro" id="IPR029063">
    <property type="entry name" value="SAM-dependent_MTases_sf"/>
</dbReference>
<comment type="similarity">
    <text evidence="1">Belongs to the methyltransferase superfamily. LaeA methyltransferase family.</text>
</comment>
<dbReference type="Gene3D" id="3.40.50.150">
    <property type="entry name" value="Vaccinia Virus protein VP39"/>
    <property type="match status" value="1"/>
</dbReference>
<sequence>MTTTSEAYQKTIADIVKSAGDDQLVKGARNVAGPAAVKMLQAAGLDSSTGTPFTLLDHACGSGVTAAILNRAVGRSLLEKSSILCADVSEPMVDLVKRRIANEGWINTTAERRDAQSSGLPNGFFTHVTIGMGLHIIPDPDAALKDCIRVLKLGGTLAFTTFPQSAGDYGWVPDARSAFESFPTEIPFSPVMQLHNSGRWFDESWVEKTLVDHGFQNVKVVLHSYPVPIDGPEHFVQQFGMMFDMFRKTQWNDELREKYSREDTLERVKAHLQEKYRGKGWDLTFTVIVGSGQIPE</sequence>
<dbReference type="Proteomes" id="UP001642482">
    <property type="component" value="Unassembled WGS sequence"/>
</dbReference>
<evidence type="ECO:0000313" key="3">
    <source>
        <dbReference type="Proteomes" id="UP001642482"/>
    </source>
</evidence>
<proteinExistence type="inferred from homology"/>
<name>A0ABP0CW46_9PEZI</name>
<organism evidence="2 3">
    <name type="scientific">Sporothrix eucalyptigena</name>
    <dbReference type="NCBI Taxonomy" id="1812306"/>
    <lineage>
        <taxon>Eukaryota</taxon>
        <taxon>Fungi</taxon>
        <taxon>Dikarya</taxon>
        <taxon>Ascomycota</taxon>
        <taxon>Pezizomycotina</taxon>
        <taxon>Sordariomycetes</taxon>
        <taxon>Sordariomycetidae</taxon>
        <taxon>Ophiostomatales</taxon>
        <taxon>Ophiostomataceae</taxon>
        <taxon>Sporothrix</taxon>
    </lineage>
</organism>
<protein>
    <recommendedName>
        <fullName evidence="4">Methyltransferase type 11 domain-containing protein</fullName>
    </recommendedName>
</protein>
<keyword evidence="3" id="KW-1185">Reference proteome</keyword>
<reference evidence="2 3" key="1">
    <citation type="submission" date="2024-01" db="EMBL/GenBank/DDBJ databases">
        <authorList>
            <person name="Allen C."/>
            <person name="Tagirdzhanova G."/>
        </authorList>
    </citation>
    <scope>NUCLEOTIDE SEQUENCE [LARGE SCALE GENOMIC DNA]</scope>
</reference>
<evidence type="ECO:0008006" key="4">
    <source>
        <dbReference type="Google" id="ProtNLM"/>
    </source>
</evidence>
<comment type="caution">
    <text evidence="2">The sequence shown here is derived from an EMBL/GenBank/DDBJ whole genome shotgun (WGS) entry which is preliminary data.</text>
</comment>